<dbReference type="EMBL" id="WMJZ01000096">
    <property type="protein sequence ID" value="MTH48945.1"/>
    <property type="molecule type" value="Genomic_DNA"/>
</dbReference>
<name>A0A6L6IRT9_9ENTR</name>
<accession>A0A6L6IRT9</accession>
<evidence type="ECO:0000313" key="2">
    <source>
        <dbReference type="Proteomes" id="UP000477739"/>
    </source>
</evidence>
<proteinExistence type="predicted"/>
<dbReference type="AlphaFoldDB" id="A0A6L6IRT9"/>
<gene>
    <name evidence="1" type="ORF">GJV78_22540</name>
</gene>
<dbReference type="Proteomes" id="UP000477739">
    <property type="component" value="Unassembled WGS sequence"/>
</dbReference>
<reference evidence="1 2" key="1">
    <citation type="submission" date="2019-11" db="EMBL/GenBank/DDBJ databases">
        <title>Escherichia alba sp. nov. isolated from the gut of plastic-eating superworms Zophobas atratus.</title>
        <authorList>
            <person name="Yang Y."/>
        </authorList>
    </citation>
    <scope>NUCLEOTIDE SEQUENCE [LARGE SCALE GENOMIC DNA]</scope>
    <source>
        <strain evidence="2">BIT-B35</strain>
    </source>
</reference>
<keyword evidence="2" id="KW-1185">Reference proteome</keyword>
<comment type="caution">
    <text evidence="1">The sequence shown here is derived from an EMBL/GenBank/DDBJ whole genome shotgun (WGS) entry which is preliminary data.</text>
</comment>
<dbReference type="RefSeq" id="WP_155110287.1">
    <property type="nucleotide sequence ID" value="NZ_WMJZ01000096.1"/>
</dbReference>
<protein>
    <submittedName>
        <fullName evidence="1">Uncharacterized protein</fullName>
    </submittedName>
</protein>
<organism evidence="1 2">
    <name type="scientific">Intestinirhabdus alba</name>
    <dbReference type="NCBI Taxonomy" id="2899544"/>
    <lineage>
        <taxon>Bacteria</taxon>
        <taxon>Pseudomonadati</taxon>
        <taxon>Pseudomonadota</taxon>
        <taxon>Gammaproteobacteria</taxon>
        <taxon>Enterobacterales</taxon>
        <taxon>Enterobacteriaceae</taxon>
        <taxon>Intestinirhabdus</taxon>
    </lineage>
</organism>
<evidence type="ECO:0000313" key="1">
    <source>
        <dbReference type="EMBL" id="MTH48945.1"/>
    </source>
</evidence>
<sequence>MKDRDREKYRKEKHPNRWYLKNDRKLTTEEYNCLTAGLFSAAIVDDYLDIICLASDNENTKVLYIR</sequence>